<dbReference type="HOGENOM" id="CLU_3236750_0_0_10"/>
<dbReference type="EMBL" id="CP001397">
    <property type="protein sequence ID" value="AGC75256.1"/>
    <property type="molecule type" value="Genomic_DNA"/>
</dbReference>
<dbReference type="PATRIC" id="fig|592029.3.peg.128"/>
<dbReference type="KEGG" id="ndo:DDD_0129"/>
<protein>
    <submittedName>
        <fullName evidence="1">Uncharacterized protein</fullName>
    </submittedName>
</protein>
<reference evidence="1 2" key="1">
    <citation type="journal article" date="2013" name="Genome Biol. Evol.">
        <title>Genomic makeup of the marine flavobacterium Nonlabens (Donghaeana) dokdonensis DSW-6 and identification of a novel class of rhodopsins.</title>
        <authorList>
            <person name="Kwon S.K."/>
            <person name="Kim B.K."/>
            <person name="Song J.Y."/>
            <person name="Kwak M.J."/>
            <person name="Lee C.H."/>
            <person name="Yoon J.H."/>
            <person name="Oh T.K."/>
            <person name="Kim J.F."/>
        </authorList>
    </citation>
    <scope>NUCLEOTIDE SEQUENCE [LARGE SCALE GENOMIC DNA]</scope>
    <source>
        <strain evidence="2">DSM 17205 / KCTC 12402 / DSW-6</strain>
    </source>
</reference>
<dbReference type="AlphaFoldDB" id="L7W651"/>
<gene>
    <name evidence="1" type="ordered locus">DDD_0129</name>
</gene>
<proteinExistence type="predicted"/>
<evidence type="ECO:0000313" key="1">
    <source>
        <dbReference type="EMBL" id="AGC75256.1"/>
    </source>
</evidence>
<organism evidence="1 2">
    <name type="scientific">Nonlabens dokdonensis (strain DSM 17205 / KCTC 12402 / DSW-6)</name>
    <name type="common">Donghaeana dokdonensis</name>
    <dbReference type="NCBI Taxonomy" id="592029"/>
    <lineage>
        <taxon>Bacteria</taxon>
        <taxon>Pseudomonadati</taxon>
        <taxon>Bacteroidota</taxon>
        <taxon>Flavobacteriia</taxon>
        <taxon>Flavobacteriales</taxon>
        <taxon>Flavobacteriaceae</taxon>
        <taxon>Nonlabens</taxon>
    </lineage>
</organism>
<dbReference type="Proteomes" id="UP000011173">
    <property type="component" value="Chromosome"/>
</dbReference>
<name>L7W651_NONDD</name>
<accession>L7W651</accession>
<sequence>MVSYKRIVPHLKSVKRELLLQVVPFFYDFYFEKFRFRESEITT</sequence>
<evidence type="ECO:0000313" key="2">
    <source>
        <dbReference type="Proteomes" id="UP000011173"/>
    </source>
</evidence>